<reference evidence="1 2" key="1">
    <citation type="submission" date="2013-09" db="EMBL/GenBank/DDBJ databases">
        <title>Corchorus capsularis genome sequencing.</title>
        <authorList>
            <person name="Alam M."/>
            <person name="Haque M.S."/>
            <person name="Islam M.S."/>
            <person name="Emdad E.M."/>
            <person name="Islam M.M."/>
            <person name="Ahmed B."/>
            <person name="Halim A."/>
            <person name="Hossen Q.M.M."/>
            <person name="Hossain M.Z."/>
            <person name="Ahmed R."/>
            <person name="Khan M.M."/>
            <person name="Islam R."/>
            <person name="Rashid M.M."/>
            <person name="Khan S.A."/>
            <person name="Rahman M.S."/>
            <person name="Alam M."/>
        </authorList>
    </citation>
    <scope>NUCLEOTIDE SEQUENCE [LARGE SCALE GENOMIC DNA]</scope>
    <source>
        <strain evidence="2">cv. CVL-1</strain>
        <tissue evidence="1">Whole seedling</tissue>
    </source>
</reference>
<sequence>MEQLVVDWFRIRASLGRNPAFIWRSLLAGRKVLTEGCHWRVGDGAMP</sequence>
<dbReference type="Gramene" id="OMO53951">
    <property type="protein sequence ID" value="OMO53951"/>
    <property type="gene ID" value="CCACVL1_28187"/>
</dbReference>
<proteinExistence type="predicted"/>
<organism evidence="1 2">
    <name type="scientific">Corchorus capsularis</name>
    <name type="common">Jute</name>
    <dbReference type="NCBI Taxonomy" id="210143"/>
    <lineage>
        <taxon>Eukaryota</taxon>
        <taxon>Viridiplantae</taxon>
        <taxon>Streptophyta</taxon>
        <taxon>Embryophyta</taxon>
        <taxon>Tracheophyta</taxon>
        <taxon>Spermatophyta</taxon>
        <taxon>Magnoliopsida</taxon>
        <taxon>eudicotyledons</taxon>
        <taxon>Gunneridae</taxon>
        <taxon>Pentapetalae</taxon>
        <taxon>rosids</taxon>
        <taxon>malvids</taxon>
        <taxon>Malvales</taxon>
        <taxon>Malvaceae</taxon>
        <taxon>Grewioideae</taxon>
        <taxon>Apeibeae</taxon>
        <taxon>Corchorus</taxon>
    </lineage>
</organism>
<dbReference type="AlphaFoldDB" id="A0A1R3G797"/>
<dbReference type="OrthoDB" id="1929473at2759"/>
<dbReference type="Proteomes" id="UP000188268">
    <property type="component" value="Unassembled WGS sequence"/>
</dbReference>
<name>A0A1R3G797_COCAP</name>
<evidence type="ECO:0000313" key="1">
    <source>
        <dbReference type="EMBL" id="OMO53951.1"/>
    </source>
</evidence>
<dbReference type="EMBL" id="AWWV01015072">
    <property type="protein sequence ID" value="OMO53951.1"/>
    <property type="molecule type" value="Genomic_DNA"/>
</dbReference>
<gene>
    <name evidence="1" type="ORF">CCACVL1_28187</name>
</gene>
<comment type="caution">
    <text evidence="1">The sequence shown here is derived from an EMBL/GenBank/DDBJ whole genome shotgun (WGS) entry which is preliminary data.</text>
</comment>
<evidence type="ECO:0000313" key="2">
    <source>
        <dbReference type="Proteomes" id="UP000188268"/>
    </source>
</evidence>
<accession>A0A1R3G797</accession>
<protein>
    <submittedName>
        <fullName evidence="1">Uncharacterized protein</fullName>
    </submittedName>
</protein>
<keyword evidence="2" id="KW-1185">Reference proteome</keyword>